<evidence type="ECO:0000313" key="3">
    <source>
        <dbReference type="Proteomes" id="UP000009046"/>
    </source>
</evidence>
<reference evidence="1" key="2">
    <citation type="submission" date="2007-04" db="EMBL/GenBank/DDBJ databases">
        <title>The genome of the human body louse.</title>
        <authorList>
            <consortium name="The Human Body Louse Genome Consortium"/>
            <person name="Kirkness E."/>
            <person name="Walenz B."/>
            <person name="Hass B."/>
            <person name="Bruggner R."/>
            <person name="Strausberg R."/>
        </authorList>
    </citation>
    <scope>NUCLEOTIDE SEQUENCE</scope>
    <source>
        <strain evidence="1">USDA</strain>
    </source>
</reference>
<gene>
    <name evidence="2" type="primary">8235878</name>
    <name evidence="1" type="ORF">Phum_PHUM492310</name>
</gene>
<reference evidence="2" key="3">
    <citation type="submission" date="2020-05" db="UniProtKB">
        <authorList>
            <consortium name="EnsemblMetazoa"/>
        </authorList>
    </citation>
    <scope>IDENTIFICATION</scope>
    <source>
        <strain evidence="2">USDA</strain>
    </source>
</reference>
<organism>
    <name type="scientific">Pediculus humanus subsp. corporis</name>
    <name type="common">Body louse</name>
    <dbReference type="NCBI Taxonomy" id="121224"/>
    <lineage>
        <taxon>Eukaryota</taxon>
        <taxon>Metazoa</taxon>
        <taxon>Ecdysozoa</taxon>
        <taxon>Arthropoda</taxon>
        <taxon>Hexapoda</taxon>
        <taxon>Insecta</taxon>
        <taxon>Pterygota</taxon>
        <taxon>Neoptera</taxon>
        <taxon>Paraneoptera</taxon>
        <taxon>Psocodea</taxon>
        <taxon>Troctomorpha</taxon>
        <taxon>Phthiraptera</taxon>
        <taxon>Anoplura</taxon>
        <taxon>Pediculidae</taxon>
        <taxon>Pediculus</taxon>
    </lineage>
</organism>
<dbReference type="GeneID" id="8235878"/>
<dbReference type="RefSeq" id="XP_002430640.1">
    <property type="nucleotide sequence ID" value="XM_002430595.1"/>
</dbReference>
<sequence>MPQSNCKICKHVQFYKSSNSTLSSESESLSQAVVLKSQEEITTNEPRSRDYLSRLFEKKKLKEKSLSQKLHTPFDRKLTRSCWPVDIGKVSKIKKKPKEKDRKKPSYRCFRKRKKIGLVSSPQNLNGNLSFSESDSDLDIILEEEMKTPDRIQLIDAKITPQMLVEVLQDSESLK</sequence>
<dbReference type="HOGENOM" id="CLU_1534400_0_0_1"/>
<dbReference type="EnsemblMetazoa" id="PHUM492310-RA">
    <property type="protein sequence ID" value="PHUM492310-PA"/>
    <property type="gene ID" value="PHUM492310"/>
</dbReference>
<dbReference type="VEuPathDB" id="VectorBase:PHUM492310"/>
<evidence type="ECO:0000313" key="2">
    <source>
        <dbReference type="EnsemblMetazoa" id="PHUM492310-PA"/>
    </source>
</evidence>
<dbReference type="KEGG" id="phu:Phum_PHUM492310"/>
<dbReference type="EMBL" id="DS235824">
    <property type="protein sequence ID" value="EEB17902.1"/>
    <property type="molecule type" value="Genomic_DNA"/>
</dbReference>
<accession>E0VWZ6</accession>
<dbReference type="CTD" id="8235878"/>
<dbReference type="AlphaFoldDB" id="E0VWZ6"/>
<protein>
    <submittedName>
        <fullName evidence="1 2">Uncharacterized protein</fullName>
    </submittedName>
</protein>
<proteinExistence type="predicted"/>
<evidence type="ECO:0000313" key="1">
    <source>
        <dbReference type="EMBL" id="EEB17902.1"/>
    </source>
</evidence>
<dbReference type="EMBL" id="AAZO01005954">
    <property type="status" value="NOT_ANNOTATED_CDS"/>
    <property type="molecule type" value="Genomic_DNA"/>
</dbReference>
<dbReference type="InParanoid" id="E0VWZ6"/>
<dbReference type="Proteomes" id="UP000009046">
    <property type="component" value="Unassembled WGS sequence"/>
</dbReference>
<keyword evidence="3" id="KW-1185">Reference proteome</keyword>
<name>E0VWZ6_PEDHC</name>
<reference evidence="1" key="1">
    <citation type="submission" date="2007-04" db="EMBL/GenBank/DDBJ databases">
        <title>Annotation of Pediculus humanus corporis strain USDA.</title>
        <authorList>
            <person name="Kirkness E."/>
            <person name="Hannick L."/>
            <person name="Hass B."/>
            <person name="Bruggner R."/>
            <person name="Lawson D."/>
            <person name="Bidwell S."/>
            <person name="Joardar V."/>
            <person name="Caler E."/>
            <person name="Walenz B."/>
            <person name="Inman J."/>
            <person name="Schobel S."/>
            <person name="Galinsky K."/>
            <person name="Amedeo P."/>
            <person name="Strausberg R."/>
        </authorList>
    </citation>
    <scope>NUCLEOTIDE SEQUENCE</scope>
    <source>
        <strain evidence="1">USDA</strain>
    </source>
</reference>